<comment type="caution">
    <text evidence="1">The sequence shown here is derived from an EMBL/GenBank/DDBJ whole genome shotgun (WGS) entry which is preliminary data.</text>
</comment>
<accession>A0ABV7LLG4</accession>
<gene>
    <name evidence="1" type="ORF">ACFOEV_04405</name>
</gene>
<dbReference type="Proteomes" id="UP001595579">
    <property type="component" value="Unassembled WGS sequence"/>
</dbReference>
<evidence type="ECO:0000313" key="1">
    <source>
        <dbReference type="EMBL" id="MFC3282848.1"/>
    </source>
</evidence>
<dbReference type="EMBL" id="JBHRUG010000009">
    <property type="protein sequence ID" value="MFC3282848.1"/>
    <property type="molecule type" value="Genomic_DNA"/>
</dbReference>
<sequence>MTTTANGKKRPVRVFLDEQHHSRFLIQAGTHLLTPSALGELIMHDGLDRLERGDLTALGLADATQRPGSGA</sequence>
<organism evidence="1 2">
    <name type="scientific">Litchfieldella rifensis</name>
    <dbReference type="NCBI Taxonomy" id="762643"/>
    <lineage>
        <taxon>Bacteria</taxon>
        <taxon>Pseudomonadati</taxon>
        <taxon>Pseudomonadota</taxon>
        <taxon>Gammaproteobacteria</taxon>
        <taxon>Oceanospirillales</taxon>
        <taxon>Halomonadaceae</taxon>
        <taxon>Litchfieldella</taxon>
    </lineage>
</organism>
<dbReference type="RefSeq" id="WP_386771920.1">
    <property type="nucleotide sequence ID" value="NZ_JBHRUG010000009.1"/>
</dbReference>
<keyword evidence="2" id="KW-1185">Reference proteome</keyword>
<name>A0ABV7LLG4_9GAMM</name>
<proteinExistence type="predicted"/>
<reference evidence="2" key="1">
    <citation type="journal article" date="2019" name="Int. J. Syst. Evol. Microbiol.">
        <title>The Global Catalogue of Microorganisms (GCM) 10K type strain sequencing project: providing services to taxonomists for standard genome sequencing and annotation.</title>
        <authorList>
            <consortium name="The Broad Institute Genomics Platform"/>
            <consortium name="The Broad Institute Genome Sequencing Center for Infectious Disease"/>
            <person name="Wu L."/>
            <person name="Ma J."/>
        </authorList>
    </citation>
    <scope>NUCLEOTIDE SEQUENCE [LARGE SCALE GENOMIC DNA]</scope>
    <source>
        <strain evidence="2">CECT 7698</strain>
    </source>
</reference>
<protein>
    <submittedName>
        <fullName evidence="1">Uncharacterized protein</fullName>
    </submittedName>
</protein>
<evidence type="ECO:0000313" key="2">
    <source>
        <dbReference type="Proteomes" id="UP001595579"/>
    </source>
</evidence>